<dbReference type="Pfam" id="PF05272">
    <property type="entry name" value="VapE-like_dom"/>
    <property type="match status" value="1"/>
</dbReference>
<feature type="domain" description="RepB-like DNA primase" evidence="2">
    <location>
        <begin position="7"/>
        <end position="91"/>
    </location>
</feature>
<dbReference type="AlphaFoldDB" id="A0A1V0GS15"/>
<dbReference type="STRING" id="147645.A6J80_09700"/>
<proteinExistence type="predicted"/>
<evidence type="ECO:0000259" key="2">
    <source>
        <dbReference type="Pfam" id="PF16793"/>
    </source>
</evidence>
<dbReference type="RefSeq" id="WP_080621275.1">
    <property type="nucleotide sequence ID" value="NZ_CAWMZI010000001.1"/>
</dbReference>
<evidence type="ECO:0000259" key="1">
    <source>
        <dbReference type="Pfam" id="PF05272"/>
    </source>
</evidence>
<dbReference type="EMBL" id="CP020442">
    <property type="protein sequence ID" value="ARC36621.1"/>
    <property type="molecule type" value="Genomic_DNA"/>
</dbReference>
<dbReference type="InterPro" id="IPR039459">
    <property type="entry name" value="RepB-like_DNA_primase_dom"/>
</dbReference>
<accession>A0A1V0GS15</accession>
<feature type="domain" description="Virulence-associated protein E-like" evidence="1">
    <location>
        <begin position="376"/>
        <end position="588"/>
    </location>
</feature>
<dbReference type="KEGG" id="pye:A6J80_09700"/>
<evidence type="ECO:0000313" key="4">
    <source>
        <dbReference type="Proteomes" id="UP000191257"/>
    </source>
</evidence>
<protein>
    <submittedName>
        <fullName evidence="3">Uncharacterized protein</fullName>
    </submittedName>
</protein>
<dbReference type="InterPro" id="IPR007936">
    <property type="entry name" value="VapE-like_dom"/>
</dbReference>
<dbReference type="PANTHER" id="PTHR34985:SF1">
    <property type="entry name" value="SLR0554 PROTEIN"/>
    <property type="match status" value="1"/>
</dbReference>
<dbReference type="PANTHER" id="PTHR34985">
    <property type="entry name" value="SLR0554 PROTEIN"/>
    <property type="match status" value="1"/>
</dbReference>
<dbReference type="Pfam" id="PF16793">
    <property type="entry name" value="RepB_primase"/>
    <property type="match status" value="1"/>
</dbReference>
<dbReference type="Gene3D" id="3.30.70.1790">
    <property type="entry name" value="RepB DNA-primase, N-terminal domain"/>
    <property type="match status" value="1"/>
</dbReference>
<evidence type="ECO:0000313" key="3">
    <source>
        <dbReference type="EMBL" id="ARC36621.1"/>
    </source>
</evidence>
<sequence length="664" mass="75003">MVRIRANFVDLDNTSTARAMAEAMISDLHPSLIVQSSPEKFHLYLRTSPYVDAAGFRLTQQKLAARYDGDRSICNPARIMRLPGFLHQKGTPFLVPWKPLQGAQHWTPEALAAALQGVQVAQEGADGARQPLGTLMQASSRQWLQAAMDAIDPNDLTREEWSRVYWAFMQAGWGVCQPEELRTMLDAWCGRYVRPWASGSGQGNDPNDNHGLWLNAERHGTSTGLPTILRAVGAEARPALEAELRRFDPAAAFGGMQIALPGQIEPQRRLDFLDHDTSMNTHCKPVSQEAYRIIRDAQLPIGFDEFKRKVAVRAQLPWEKITAPKYPRDWTDTDDAFLKAYMQSAPGMARIADNQVRDGLVMYVDRNKFNPVVDYLNGLGWDRVQRLNELLTRYFSAENAEFARLVGPKFLIGMVARAMQPGCQRDEMIILEGEQGAKKSTALNILAGDEYFSDGLPNLHDKDAMQHLQGMWLIEIGELSALRKSEIEDVKRFVTSRTDKFRPAYGRNVVESPRTSVFAGTTNNDTYLRDPTGARRFWPVACGQIDLDALRRDRDQLFAEAVARYRAGERWWLDGDAEQALARGETEQRQERDPWHDQVKLFAEGWAALGLPVTMHDVMAQCLGFATPNLQDRKITGRIAEILRFVGFRRKRLVRGGPYGYVKK</sequence>
<keyword evidence="4" id="KW-1185">Reference proteome</keyword>
<name>A0A1V0GS15_9RHOB</name>
<dbReference type="Proteomes" id="UP000191257">
    <property type="component" value="Chromosome"/>
</dbReference>
<gene>
    <name evidence="3" type="ORF">A6J80_09700</name>
</gene>
<reference evidence="3" key="1">
    <citation type="submission" date="2017-12" db="EMBL/GenBank/DDBJ databases">
        <title>FDA dAtabase for Regulatory Grade micrObial Sequences (FDA-ARGOS): Supporting development and validation of Infectious Disease Dx tests.</title>
        <authorList>
            <person name="Campos J."/>
            <person name="Goldberg B."/>
            <person name="Tallon L."/>
            <person name="Sadzewicz L."/>
            <person name="Sengamalay N."/>
            <person name="Ott S."/>
            <person name="Godinez A."/>
            <person name="Nagaraj S."/>
            <person name="Vyas G."/>
            <person name="Aluvathingal J."/>
            <person name="Nadendla S."/>
            <person name="Geyer C."/>
            <person name="Nandy P."/>
            <person name="Hobson J."/>
            <person name="Sichtig H."/>
        </authorList>
    </citation>
    <scope>NUCLEOTIDE SEQUENCE</scope>
    <source>
        <strain evidence="3">FDAARGOS_252</strain>
    </source>
</reference>
<organism evidence="3 4">
    <name type="scientific">Paracoccus yeei</name>
    <dbReference type="NCBI Taxonomy" id="147645"/>
    <lineage>
        <taxon>Bacteria</taxon>
        <taxon>Pseudomonadati</taxon>
        <taxon>Pseudomonadota</taxon>
        <taxon>Alphaproteobacteria</taxon>
        <taxon>Rhodobacterales</taxon>
        <taxon>Paracoccaceae</taxon>
        <taxon>Paracoccus</taxon>
    </lineage>
</organism>